<dbReference type="Proteomes" id="UP001652662">
    <property type="component" value="Chromosome 1"/>
</dbReference>
<reference evidence="2" key="1">
    <citation type="submission" date="2025-05" db="UniProtKB">
        <authorList>
            <consortium name="RefSeq"/>
        </authorList>
    </citation>
    <scope>NUCLEOTIDE SEQUENCE [LARGE SCALE GENOMIC DNA]</scope>
</reference>
<feature type="region of interest" description="Disordered" evidence="1">
    <location>
        <begin position="122"/>
        <end position="183"/>
    </location>
</feature>
<proteinExistence type="predicted"/>
<dbReference type="GeneID" id="103544622"/>
<evidence type="ECO:0000313" key="3">
    <source>
        <dbReference type="RefSeq" id="XP_070445449.1"/>
    </source>
</evidence>
<organism evidence="2 3">
    <name type="scientific">Equus przewalskii</name>
    <name type="common">Przewalski's horse</name>
    <name type="synonym">Equus caballus przewalskii</name>
    <dbReference type="NCBI Taxonomy" id="9798"/>
    <lineage>
        <taxon>Eukaryota</taxon>
        <taxon>Metazoa</taxon>
        <taxon>Chordata</taxon>
        <taxon>Craniata</taxon>
        <taxon>Vertebrata</taxon>
        <taxon>Euteleostomi</taxon>
        <taxon>Mammalia</taxon>
        <taxon>Eutheria</taxon>
        <taxon>Laurasiatheria</taxon>
        <taxon>Perissodactyla</taxon>
        <taxon>Equidae</taxon>
        <taxon>Equus</taxon>
    </lineage>
</organism>
<name>A0ABM4LYD2_EQUPR</name>
<gene>
    <name evidence="3" type="primary">LOC103544622</name>
</gene>
<feature type="region of interest" description="Disordered" evidence="1">
    <location>
        <begin position="206"/>
        <end position="225"/>
    </location>
</feature>
<accession>A0ABM4LYD2</accession>
<evidence type="ECO:0000313" key="2">
    <source>
        <dbReference type="Proteomes" id="UP001652662"/>
    </source>
</evidence>
<sequence length="293" mass="31851">MVRVLCSEGVALREGVRGRLQQPLAVRVGVLPWEVTGLPRGVAGHEVRGSRGGSVARDAHHALGRPRTVGSPSKACRRPRREDLPVVCGAETRGNPARSVASGAPRARGSLRLVEVPCKARCRPPTEEDPSCPVTSAGARQSRRKCGPGCAPRPRTAQDGGISEQSLPSPKKRRPSCRLWSGDARESRKKRGFGCAPCPWLAEAGGSAVQSSLPPTDRRRPFVSRDERRCEAVAAEVWPGMRTTPSDGPGRWDLRAKLAVAQEEKTFLSFVERRREGIPQEAWLRVRPVPVAR</sequence>
<evidence type="ECO:0000256" key="1">
    <source>
        <dbReference type="SAM" id="MobiDB-lite"/>
    </source>
</evidence>
<protein>
    <submittedName>
        <fullName evidence="3">Uncharacterized protein</fullName>
    </submittedName>
</protein>
<dbReference type="RefSeq" id="XP_070445449.1">
    <property type="nucleotide sequence ID" value="XM_070589348.1"/>
</dbReference>
<feature type="compositionally biased region" description="Basic and acidic residues" evidence="1">
    <location>
        <begin position="216"/>
        <end position="225"/>
    </location>
</feature>
<reference evidence="3" key="2">
    <citation type="submission" date="2025-08" db="UniProtKB">
        <authorList>
            <consortium name="RefSeq"/>
        </authorList>
    </citation>
    <scope>IDENTIFICATION</scope>
    <source>
        <tissue evidence="3">Blood</tissue>
    </source>
</reference>
<keyword evidence="2" id="KW-1185">Reference proteome</keyword>